<dbReference type="GeneID" id="9682136"/>
<feature type="compositionally biased region" description="Acidic residues" evidence="5">
    <location>
        <begin position="267"/>
        <end position="281"/>
    </location>
</feature>
<dbReference type="GO" id="GO:0006355">
    <property type="term" value="P:regulation of DNA-templated transcription"/>
    <property type="evidence" value="ECO:0007669"/>
    <property type="project" value="InterPro"/>
</dbReference>
<dbReference type="GO" id="GO:0043565">
    <property type="term" value="F:sequence-specific DNA binding"/>
    <property type="evidence" value="ECO:0007669"/>
    <property type="project" value="InterPro"/>
</dbReference>
<keyword evidence="2 4" id="KW-0863">Zinc-finger</keyword>
<feature type="region of interest" description="Disordered" evidence="5">
    <location>
        <begin position="385"/>
        <end position="474"/>
    </location>
</feature>
<proteinExistence type="predicted"/>
<gene>
    <name evidence="7" type="ORF">MICPUCDRAFT_56004</name>
</gene>
<dbReference type="Gene3D" id="3.30.50.10">
    <property type="entry name" value="Erythroid Transcription Factor GATA-1, subunit A"/>
    <property type="match status" value="1"/>
</dbReference>
<feature type="domain" description="GATA-type" evidence="6">
    <location>
        <begin position="349"/>
        <end position="404"/>
    </location>
</feature>
<dbReference type="PROSITE" id="PS50114">
    <property type="entry name" value="GATA_ZN_FINGER_2"/>
    <property type="match status" value="1"/>
</dbReference>
<organism evidence="8">
    <name type="scientific">Micromonas pusilla (strain CCMP1545)</name>
    <name type="common">Picoplanktonic green alga</name>
    <dbReference type="NCBI Taxonomy" id="564608"/>
    <lineage>
        <taxon>Eukaryota</taxon>
        <taxon>Viridiplantae</taxon>
        <taxon>Chlorophyta</taxon>
        <taxon>Mamiellophyceae</taxon>
        <taxon>Mamiellales</taxon>
        <taxon>Mamiellaceae</taxon>
        <taxon>Micromonas</taxon>
    </lineage>
</organism>
<feature type="compositionally biased region" description="Basic and acidic residues" evidence="5">
    <location>
        <begin position="493"/>
        <end position="506"/>
    </location>
</feature>
<accession>C1MNR8</accession>
<dbReference type="Proteomes" id="UP000001876">
    <property type="component" value="Unassembled WGS sequence"/>
</dbReference>
<keyword evidence="8" id="KW-1185">Reference proteome</keyword>
<evidence type="ECO:0000256" key="4">
    <source>
        <dbReference type="PROSITE-ProRule" id="PRU00094"/>
    </source>
</evidence>
<evidence type="ECO:0000256" key="3">
    <source>
        <dbReference type="ARBA" id="ARBA00022833"/>
    </source>
</evidence>
<keyword evidence="1" id="KW-0479">Metal-binding</keyword>
<feature type="compositionally biased region" description="Basic and acidic residues" evidence="5">
    <location>
        <begin position="402"/>
        <end position="421"/>
    </location>
</feature>
<dbReference type="KEGG" id="mpp:MICPUCDRAFT_56004"/>
<dbReference type="InterPro" id="IPR000679">
    <property type="entry name" value="Znf_GATA"/>
</dbReference>
<feature type="compositionally biased region" description="Basic and acidic residues" evidence="5">
    <location>
        <begin position="537"/>
        <end position="556"/>
    </location>
</feature>
<dbReference type="eggNOG" id="KOG1601">
    <property type="taxonomic scope" value="Eukaryota"/>
</dbReference>
<dbReference type="EMBL" id="GG663737">
    <property type="protein sequence ID" value="EEH58802.1"/>
    <property type="molecule type" value="Genomic_DNA"/>
</dbReference>
<feature type="region of interest" description="Disordered" evidence="5">
    <location>
        <begin position="203"/>
        <end position="358"/>
    </location>
</feature>
<dbReference type="SMART" id="SM00401">
    <property type="entry name" value="ZnF_GATA"/>
    <property type="match status" value="1"/>
</dbReference>
<feature type="region of interest" description="Disordered" evidence="5">
    <location>
        <begin position="493"/>
        <end position="600"/>
    </location>
</feature>
<feature type="compositionally biased region" description="Acidic residues" evidence="5">
    <location>
        <begin position="557"/>
        <end position="578"/>
    </location>
</feature>
<evidence type="ECO:0000313" key="8">
    <source>
        <dbReference type="Proteomes" id="UP000001876"/>
    </source>
</evidence>
<keyword evidence="3" id="KW-0862">Zinc</keyword>
<feature type="region of interest" description="Disordered" evidence="5">
    <location>
        <begin position="124"/>
        <end position="150"/>
    </location>
</feature>
<dbReference type="OrthoDB" id="568328at2759"/>
<evidence type="ECO:0000256" key="2">
    <source>
        <dbReference type="ARBA" id="ARBA00022771"/>
    </source>
</evidence>
<dbReference type="InterPro" id="IPR052138">
    <property type="entry name" value="GATA_ZnFinger_Domain"/>
</dbReference>
<dbReference type="SUPFAM" id="SSF57716">
    <property type="entry name" value="Glucocorticoid receptor-like (DNA-binding domain)"/>
    <property type="match status" value="1"/>
</dbReference>
<evidence type="ECO:0000259" key="6">
    <source>
        <dbReference type="PROSITE" id="PS50114"/>
    </source>
</evidence>
<dbReference type="GO" id="GO:0008270">
    <property type="term" value="F:zinc ion binding"/>
    <property type="evidence" value="ECO:0007669"/>
    <property type="project" value="UniProtKB-KW"/>
</dbReference>
<reference evidence="7 8" key="1">
    <citation type="journal article" date="2009" name="Science">
        <title>Green evolution and dynamic adaptations revealed by genomes of the marine picoeukaryotes Micromonas.</title>
        <authorList>
            <person name="Worden A.Z."/>
            <person name="Lee J.H."/>
            <person name="Mock T."/>
            <person name="Rouze P."/>
            <person name="Simmons M.P."/>
            <person name="Aerts A.L."/>
            <person name="Allen A.E."/>
            <person name="Cuvelier M.L."/>
            <person name="Derelle E."/>
            <person name="Everett M.V."/>
            <person name="Foulon E."/>
            <person name="Grimwood J."/>
            <person name="Gundlach H."/>
            <person name="Henrissat B."/>
            <person name="Napoli C."/>
            <person name="McDonald S.M."/>
            <person name="Parker M.S."/>
            <person name="Rombauts S."/>
            <person name="Salamov A."/>
            <person name="Von Dassow P."/>
            <person name="Badger J.H."/>
            <person name="Coutinho P.M."/>
            <person name="Demir E."/>
            <person name="Dubchak I."/>
            <person name="Gentemann C."/>
            <person name="Eikrem W."/>
            <person name="Gready J.E."/>
            <person name="John U."/>
            <person name="Lanier W."/>
            <person name="Lindquist E.A."/>
            <person name="Lucas S."/>
            <person name="Mayer K.F."/>
            <person name="Moreau H."/>
            <person name="Not F."/>
            <person name="Otillar R."/>
            <person name="Panaud O."/>
            <person name="Pangilinan J."/>
            <person name="Paulsen I."/>
            <person name="Piegu B."/>
            <person name="Poliakov A."/>
            <person name="Robbens S."/>
            <person name="Schmutz J."/>
            <person name="Toulza E."/>
            <person name="Wyss T."/>
            <person name="Zelensky A."/>
            <person name="Zhou K."/>
            <person name="Armbrust E.V."/>
            <person name="Bhattacharya D."/>
            <person name="Goodenough U.W."/>
            <person name="Van de Peer Y."/>
            <person name="Grigoriev I.V."/>
        </authorList>
    </citation>
    <scope>NUCLEOTIDE SEQUENCE [LARGE SCALE GENOMIC DNA]</scope>
    <source>
        <strain evidence="7 8">CCMP1545</strain>
    </source>
</reference>
<feature type="compositionally biased region" description="Acidic residues" evidence="5">
    <location>
        <begin position="247"/>
        <end position="256"/>
    </location>
</feature>
<dbReference type="InterPro" id="IPR013088">
    <property type="entry name" value="Znf_NHR/GATA"/>
</dbReference>
<feature type="compositionally biased region" description="Low complexity" evidence="5">
    <location>
        <begin position="127"/>
        <end position="150"/>
    </location>
</feature>
<dbReference type="RefSeq" id="XP_003057157.1">
    <property type="nucleotide sequence ID" value="XM_003057111.1"/>
</dbReference>
<dbReference type="AlphaFoldDB" id="C1MNR8"/>
<sequence length="691" mass="75868">MPREKATLRCCRARRAHDDERIDGAVADEHLDRTASTSASRRDDRAAIDRDVWKTAVRRAISSEMGSENDDAVADRAQLYAQDAARGLVERVVVGEGDEGHDPYRWTDEDFPDKTAHSLLRRGVNLKPAAPAKTKTKPARASSPVPRRSSPAIDDVVEIVVRDVEVTAAVAANRCPPDTVTEATTRASGVVVADVDAGTLGVEGASAVQAPPRRDIRDVEDDEELMSSWQTAAETAAPSGTARDPIEIDADAEEDAGGGGVRRRPYEEDDDEDGEEKEEEERVTMPPRARAPPQEPARTFKQHIRFTTPDRESDQEPDREPEPEHQEPEPTPGLLPRDRRRRGGSNERRAQSKVCRTCRTRKTPMWRHGPDGPKTLCNACGVRWKLGKAPRTKQAPRKRRAETRPDAKDADVVAKKPRVEPELEEAETPPLVVDEVPESERARADHRAAAADAADAAADDDEERLGGDQAETCVRRRLRRKRDVASIEALALDEHEVHDGGREEALWAKSPWEVVNVPPDDVSPARGGDADDGDGDGATRDRDDPARNALDDFERNEPEDDEDEEEEDEDEEMEEMERFDDAPENATSAGANAAEGARGQGDAGIAAAFARDARETANAMFSHFDAAFAPSVVDIQQRLEMIKAFQARRALELAELSGVCATIISFIPSHKVIRKTRLAGEGRGARGGEPR</sequence>
<feature type="compositionally biased region" description="Low complexity" evidence="5">
    <location>
        <begin position="584"/>
        <end position="600"/>
    </location>
</feature>
<dbReference type="PANTHER" id="PTHR47255:SF4">
    <property type="entry name" value="GATA ZINC FINGER DOMAIN-CONTAINING PROTEIN 12"/>
    <property type="match status" value="1"/>
</dbReference>
<dbReference type="CDD" id="cd00202">
    <property type="entry name" value="ZnF_GATA"/>
    <property type="match status" value="1"/>
</dbReference>
<feature type="compositionally biased region" description="Basic and acidic residues" evidence="5">
    <location>
        <begin position="308"/>
        <end position="328"/>
    </location>
</feature>
<dbReference type="STRING" id="564608.C1MNR8"/>
<dbReference type="PANTHER" id="PTHR47255">
    <property type="entry name" value="GATA TRANSCRIPTION FACTOR 22-RELATED"/>
    <property type="match status" value="1"/>
</dbReference>
<dbReference type="Pfam" id="PF00320">
    <property type="entry name" value="GATA"/>
    <property type="match status" value="1"/>
</dbReference>
<evidence type="ECO:0000256" key="1">
    <source>
        <dbReference type="ARBA" id="ARBA00022723"/>
    </source>
</evidence>
<evidence type="ECO:0000313" key="7">
    <source>
        <dbReference type="EMBL" id="EEH58802.1"/>
    </source>
</evidence>
<feature type="compositionally biased region" description="Basic residues" evidence="5">
    <location>
        <begin position="385"/>
        <end position="401"/>
    </location>
</feature>
<name>C1MNR8_MICPC</name>
<evidence type="ECO:0000256" key="5">
    <source>
        <dbReference type="SAM" id="MobiDB-lite"/>
    </source>
</evidence>
<protein>
    <submittedName>
        <fullName evidence="7">Predicted protein</fullName>
    </submittedName>
</protein>
<feature type="compositionally biased region" description="Basic and acidic residues" evidence="5">
    <location>
        <begin position="438"/>
        <end position="449"/>
    </location>
</feature>
<feature type="compositionally biased region" description="Basic and acidic residues" evidence="5">
    <location>
        <begin position="19"/>
        <end position="33"/>
    </location>
</feature>
<feature type="region of interest" description="Disordered" evidence="5">
    <location>
        <begin position="19"/>
        <end position="45"/>
    </location>
</feature>